<evidence type="ECO:0000313" key="1">
    <source>
        <dbReference type="EMBL" id="CAH0390744.1"/>
    </source>
</evidence>
<evidence type="ECO:0000313" key="2">
    <source>
        <dbReference type="Proteomes" id="UP001152759"/>
    </source>
</evidence>
<name>A0A9P0AFZ2_BEMTA</name>
<dbReference type="AlphaFoldDB" id="A0A9P0AFZ2"/>
<sequence length="151" mass="17015">MRRCGVGPLTTQVQNISPQSRTIERAGACSRFIEEYKRIIRLHVIHSSLLTVDFAFCIALFFHHSKPQPNYTMYGQEKNVIDIVALNGKERNAMDIVALNGKERNTVDIVALNGKERNVVDIVSLNGKERVVFDVIALNGKERTSFDIISL</sequence>
<gene>
    <name evidence="1" type="ORF">BEMITA_LOCUS9440</name>
</gene>
<proteinExistence type="predicted"/>
<protein>
    <submittedName>
        <fullName evidence="1">Uncharacterized protein</fullName>
    </submittedName>
</protein>
<organism evidence="1 2">
    <name type="scientific">Bemisia tabaci</name>
    <name type="common">Sweetpotato whitefly</name>
    <name type="synonym">Aleurodes tabaci</name>
    <dbReference type="NCBI Taxonomy" id="7038"/>
    <lineage>
        <taxon>Eukaryota</taxon>
        <taxon>Metazoa</taxon>
        <taxon>Ecdysozoa</taxon>
        <taxon>Arthropoda</taxon>
        <taxon>Hexapoda</taxon>
        <taxon>Insecta</taxon>
        <taxon>Pterygota</taxon>
        <taxon>Neoptera</taxon>
        <taxon>Paraneoptera</taxon>
        <taxon>Hemiptera</taxon>
        <taxon>Sternorrhyncha</taxon>
        <taxon>Aleyrodoidea</taxon>
        <taxon>Aleyrodidae</taxon>
        <taxon>Aleyrodinae</taxon>
        <taxon>Bemisia</taxon>
    </lineage>
</organism>
<keyword evidence="2" id="KW-1185">Reference proteome</keyword>
<reference evidence="1" key="1">
    <citation type="submission" date="2021-12" db="EMBL/GenBank/DDBJ databases">
        <authorList>
            <person name="King R."/>
        </authorList>
    </citation>
    <scope>NUCLEOTIDE SEQUENCE</scope>
</reference>
<accession>A0A9P0AFZ2</accession>
<dbReference type="Proteomes" id="UP001152759">
    <property type="component" value="Chromosome 5"/>
</dbReference>
<dbReference type="EMBL" id="OU963866">
    <property type="protein sequence ID" value="CAH0390744.1"/>
    <property type="molecule type" value="Genomic_DNA"/>
</dbReference>